<dbReference type="Pfam" id="PF10551">
    <property type="entry name" value="MULE"/>
    <property type="match status" value="1"/>
</dbReference>
<sequence length="236" mass="27307">MDDADGLVFMSSENDALDLVKYVDKNRIVGVFADHQKFSLYNYNGELKSVDDNDRDGVDDNDTDGVDRIGGTDGFDGLGGIDGNNYMYHFAYAVVEKEKTKTWLWFMDLIIHDLNIRNPYHWTTMSDKQKGLGIAKDKLLPGYEHRLCIMHLYKNLKANHKGLVLKNILWSAARSTRVVDFERAMTKMKERDNAAYDWLVQRAPKHWSKAYFSLNRKCDILLNNMLEYFQCHDSAC</sequence>
<evidence type="ECO:0000313" key="2">
    <source>
        <dbReference type="EMBL" id="KAG8372575.1"/>
    </source>
</evidence>
<name>A0AAV6WUD7_9LAMI</name>
<comment type="caution">
    <text evidence="2">The sequence shown here is derived from an EMBL/GenBank/DDBJ whole genome shotgun (WGS) entry which is preliminary data.</text>
</comment>
<organism evidence="2 3">
    <name type="scientific">Buddleja alternifolia</name>
    <dbReference type="NCBI Taxonomy" id="168488"/>
    <lineage>
        <taxon>Eukaryota</taxon>
        <taxon>Viridiplantae</taxon>
        <taxon>Streptophyta</taxon>
        <taxon>Embryophyta</taxon>
        <taxon>Tracheophyta</taxon>
        <taxon>Spermatophyta</taxon>
        <taxon>Magnoliopsida</taxon>
        <taxon>eudicotyledons</taxon>
        <taxon>Gunneridae</taxon>
        <taxon>Pentapetalae</taxon>
        <taxon>asterids</taxon>
        <taxon>lamiids</taxon>
        <taxon>Lamiales</taxon>
        <taxon>Scrophulariaceae</taxon>
        <taxon>Buddlejeae</taxon>
        <taxon>Buddleja</taxon>
    </lineage>
</organism>
<dbReference type="PANTHER" id="PTHR31973:SF199">
    <property type="entry name" value="SWIM-TYPE DOMAIN-CONTAINING PROTEIN"/>
    <property type="match status" value="1"/>
</dbReference>
<protein>
    <recommendedName>
        <fullName evidence="1">MULE transposase domain-containing protein</fullName>
    </recommendedName>
</protein>
<gene>
    <name evidence="2" type="ORF">BUALT_Bualt12G0080300</name>
</gene>
<reference evidence="2" key="1">
    <citation type="submission" date="2019-10" db="EMBL/GenBank/DDBJ databases">
        <authorList>
            <person name="Zhang R."/>
            <person name="Pan Y."/>
            <person name="Wang J."/>
            <person name="Ma R."/>
            <person name="Yu S."/>
        </authorList>
    </citation>
    <scope>NUCLEOTIDE SEQUENCE</scope>
    <source>
        <strain evidence="2">LA-IB0</strain>
        <tissue evidence="2">Leaf</tissue>
    </source>
</reference>
<dbReference type="Proteomes" id="UP000826271">
    <property type="component" value="Unassembled WGS sequence"/>
</dbReference>
<evidence type="ECO:0000259" key="1">
    <source>
        <dbReference type="Pfam" id="PF10551"/>
    </source>
</evidence>
<feature type="domain" description="MULE transposase" evidence="1">
    <location>
        <begin position="80"/>
        <end position="155"/>
    </location>
</feature>
<dbReference type="EMBL" id="WHWC01000012">
    <property type="protein sequence ID" value="KAG8372575.1"/>
    <property type="molecule type" value="Genomic_DNA"/>
</dbReference>
<evidence type="ECO:0000313" key="3">
    <source>
        <dbReference type="Proteomes" id="UP000826271"/>
    </source>
</evidence>
<keyword evidence="3" id="KW-1185">Reference proteome</keyword>
<dbReference type="PANTHER" id="PTHR31973">
    <property type="entry name" value="POLYPROTEIN, PUTATIVE-RELATED"/>
    <property type="match status" value="1"/>
</dbReference>
<dbReference type="InterPro" id="IPR018289">
    <property type="entry name" value="MULE_transposase_dom"/>
</dbReference>
<accession>A0AAV6WUD7</accession>
<dbReference type="AlphaFoldDB" id="A0AAV6WUD7"/>
<proteinExistence type="predicted"/>